<evidence type="ECO:0000259" key="1">
    <source>
        <dbReference type="Pfam" id="PF01272"/>
    </source>
</evidence>
<dbReference type="GO" id="GO:0003746">
    <property type="term" value="F:translation elongation factor activity"/>
    <property type="evidence" value="ECO:0007669"/>
    <property type="project" value="UniProtKB-KW"/>
</dbReference>
<dbReference type="InterPro" id="IPR001437">
    <property type="entry name" value="Tscrpt_elong_fac_GreA/B_C"/>
</dbReference>
<evidence type="ECO:0000313" key="3">
    <source>
        <dbReference type="Proteomes" id="UP000295807"/>
    </source>
</evidence>
<comment type="caution">
    <text evidence="2">The sequence shown here is derived from an EMBL/GenBank/DDBJ whole genome shotgun (WGS) entry which is preliminary data.</text>
</comment>
<dbReference type="InterPro" id="IPR036953">
    <property type="entry name" value="GreA/GreB_C_sf"/>
</dbReference>
<keyword evidence="2" id="KW-0648">Protein biosynthesis</keyword>
<dbReference type="PANTHER" id="PTHR30437">
    <property type="entry name" value="TRANSCRIPTION ELONGATION FACTOR GREA"/>
    <property type="match status" value="1"/>
</dbReference>
<dbReference type="NCBIfam" id="NF004396">
    <property type="entry name" value="PRK05753.1"/>
    <property type="match status" value="1"/>
</dbReference>
<sequence>MEHSITVTDHDYKKLLQCLQDARYSSNVPTMAITKLGEELKKAVKVPSKKVTTNVVTMNSRVSIEDMETKREFELTIVYPANANIAEKRVSVLAPIGTALLGYTEGSIVEWEMPNGMKRLLIKKILYQPEAHGNVE</sequence>
<dbReference type="Gene3D" id="3.10.50.30">
    <property type="entry name" value="Transcription elongation factor, GreA/GreB, C-terminal domain"/>
    <property type="match status" value="1"/>
</dbReference>
<dbReference type="GO" id="GO:0003677">
    <property type="term" value="F:DNA binding"/>
    <property type="evidence" value="ECO:0007669"/>
    <property type="project" value="InterPro"/>
</dbReference>
<evidence type="ECO:0000313" key="2">
    <source>
        <dbReference type="EMBL" id="TCS90104.1"/>
    </source>
</evidence>
<dbReference type="OrthoDB" id="192847at2"/>
<organism evidence="2 3">
    <name type="scientific">Anseongella ginsenosidimutans</name>
    <dbReference type="NCBI Taxonomy" id="496056"/>
    <lineage>
        <taxon>Bacteria</taxon>
        <taxon>Pseudomonadati</taxon>
        <taxon>Bacteroidota</taxon>
        <taxon>Sphingobacteriia</taxon>
        <taxon>Sphingobacteriales</taxon>
        <taxon>Sphingobacteriaceae</taxon>
        <taxon>Anseongella</taxon>
    </lineage>
</organism>
<dbReference type="GO" id="GO:0032784">
    <property type="term" value="P:regulation of DNA-templated transcription elongation"/>
    <property type="evidence" value="ECO:0007669"/>
    <property type="project" value="InterPro"/>
</dbReference>
<dbReference type="GO" id="GO:0070063">
    <property type="term" value="F:RNA polymerase binding"/>
    <property type="evidence" value="ECO:0007669"/>
    <property type="project" value="InterPro"/>
</dbReference>
<dbReference type="PANTHER" id="PTHR30437:SF5">
    <property type="entry name" value="REGULATOR OF NUCLEOSIDE DIPHOSPHATE KINASE"/>
    <property type="match status" value="1"/>
</dbReference>
<dbReference type="SUPFAM" id="SSF54534">
    <property type="entry name" value="FKBP-like"/>
    <property type="match status" value="1"/>
</dbReference>
<dbReference type="Proteomes" id="UP000295807">
    <property type="component" value="Unassembled WGS sequence"/>
</dbReference>
<feature type="domain" description="Transcription elongation factor GreA/GreB C-terminal" evidence="1">
    <location>
        <begin position="53"/>
        <end position="127"/>
    </location>
</feature>
<dbReference type="RefSeq" id="WP_132127562.1">
    <property type="nucleotide sequence ID" value="NZ_CP042432.1"/>
</dbReference>
<dbReference type="EMBL" id="SMAD01000001">
    <property type="protein sequence ID" value="TCS90104.1"/>
    <property type="molecule type" value="Genomic_DNA"/>
</dbReference>
<dbReference type="AlphaFoldDB" id="A0A4R3KXW5"/>
<dbReference type="InterPro" id="IPR023459">
    <property type="entry name" value="Tscrpt_elong_fac_GreA/B_fam"/>
</dbReference>
<name>A0A4R3KXW5_9SPHI</name>
<gene>
    <name evidence="2" type="ORF">EDD80_101302</name>
</gene>
<accession>A0A4R3KXW5</accession>
<keyword evidence="3" id="KW-1185">Reference proteome</keyword>
<dbReference type="Pfam" id="PF01272">
    <property type="entry name" value="GreA_GreB"/>
    <property type="match status" value="1"/>
</dbReference>
<reference evidence="2 3" key="1">
    <citation type="submission" date="2019-03" db="EMBL/GenBank/DDBJ databases">
        <title>Genomic Encyclopedia of Type Strains, Phase IV (KMG-IV): sequencing the most valuable type-strain genomes for metagenomic binning, comparative biology and taxonomic classification.</title>
        <authorList>
            <person name="Goeker M."/>
        </authorList>
    </citation>
    <scope>NUCLEOTIDE SEQUENCE [LARGE SCALE GENOMIC DNA]</scope>
    <source>
        <strain evidence="2 3">DSM 21100</strain>
    </source>
</reference>
<keyword evidence="2" id="KW-0251">Elongation factor</keyword>
<protein>
    <submittedName>
        <fullName evidence="2">GreA/GreB family elongation factor</fullName>
    </submittedName>
</protein>
<dbReference type="GO" id="GO:0006354">
    <property type="term" value="P:DNA-templated transcription elongation"/>
    <property type="evidence" value="ECO:0007669"/>
    <property type="project" value="TreeGrafter"/>
</dbReference>
<proteinExistence type="predicted"/>